<feature type="domain" description="Formyl transferase C-terminal" evidence="7">
    <location>
        <begin position="224"/>
        <end position="326"/>
    </location>
</feature>
<dbReference type="CDD" id="cd08646">
    <property type="entry name" value="FMT_core_Met-tRNA-FMT_N"/>
    <property type="match status" value="1"/>
</dbReference>
<sequence>MRRSREGRVERERVAFVLAGGVRLVYYGTPSLAVPPLVRLVEDGKPPLLVVTRRDRPSGRGLALAPSPVRAAAEGRGIPVSTPARAGAPEEIERLRALHPDLLVLVAYGQILSPELLGVPRIGAINIHFSLLPRHRGASPIQAAILAGDLETGVTAMWMTEKLDEGPVFSSLSTPIAPDEDAGSLGARLAELGARCLSETLSRMEAGEIVRRDQGPAGATYAPKLKREDARLSLADDPVRFTRKVRAFAPEPGAYLELEGGRLQVLTASPGSIAALPDPKGSPGAVLALDRERGLEIGLTQGSVLLQSVRRSGRNAMPAFAYANGARLKPGARLPVKAFPA</sequence>
<evidence type="ECO:0000259" key="6">
    <source>
        <dbReference type="Pfam" id="PF00551"/>
    </source>
</evidence>
<dbReference type="Pfam" id="PF02911">
    <property type="entry name" value="Formyl_trans_C"/>
    <property type="match status" value="1"/>
</dbReference>
<dbReference type="InterPro" id="IPR002376">
    <property type="entry name" value="Formyl_transf_N"/>
</dbReference>
<dbReference type="Proteomes" id="UP000317366">
    <property type="component" value="Unassembled WGS sequence"/>
</dbReference>
<dbReference type="GO" id="GO:0005829">
    <property type="term" value="C:cytosol"/>
    <property type="evidence" value="ECO:0007669"/>
    <property type="project" value="TreeGrafter"/>
</dbReference>
<feature type="domain" description="Formyl transferase N-terminal" evidence="6">
    <location>
        <begin position="48"/>
        <end position="200"/>
    </location>
</feature>
<evidence type="ECO:0000259" key="7">
    <source>
        <dbReference type="Pfam" id="PF02911"/>
    </source>
</evidence>
<dbReference type="InterPro" id="IPR011034">
    <property type="entry name" value="Formyl_transferase-like_C_sf"/>
</dbReference>
<proteinExistence type="inferred from homology"/>
<name>A0A538TPZ6_UNCEI</name>
<dbReference type="CDD" id="cd08704">
    <property type="entry name" value="Met_tRNA_FMT_C"/>
    <property type="match status" value="1"/>
</dbReference>
<dbReference type="AlphaFoldDB" id="A0A538TPZ6"/>
<evidence type="ECO:0000256" key="4">
    <source>
        <dbReference type="ARBA" id="ARBA00022917"/>
    </source>
</evidence>
<evidence type="ECO:0000313" key="11">
    <source>
        <dbReference type="Proteomes" id="UP000319829"/>
    </source>
</evidence>
<dbReference type="InterPro" id="IPR005794">
    <property type="entry name" value="Fmt"/>
</dbReference>
<dbReference type="GO" id="GO:0004479">
    <property type="term" value="F:methionyl-tRNA formyltransferase activity"/>
    <property type="evidence" value="ECO:0007669"/>
    <property type="project" value="UniProtKB-UniRule"/>
</dbReference>
<reference evidence="10 11" key="1">
    <citation type="journal article" date="2019" name="Nat. Microbiol.">
        <title>Mediterranean grassland soil C-N compound turnover is dependent on rainfall and depth, and is mediated by genomically divergent microorganisms.</title>
        <authorList>
            <person name="Diamond S."/>
            <person name="Andeer P.F."/>
            <person name="Li Z."/>
            <person name="Crits-Christoph A."/>
            <person name="Burstein D."/>
            <person name="Anantharaman K."/>
            <person name="Lane K.R."/>
            <person name="Thomas B.C."/>
            <person name="Pan C."/>
            <person name="Northen T.R."/>
            <person name="Banfield J.F."/>
        </authorList>
    </citation>
    <scope>NUCLEOTIDE SEQUENCE [LARGE SCALE GENOMIC DNA]</scope>
    <source>
        <strain evidence="8">WS_4</strain>
        <strain evidence="9">WS_7</strain>
    </source>
</reference>
<dbReference type="InterPro" id="IPR041711">
    <property type="entry name" value="Met-tRNA-FMT_N"/>
</dbReference>
<dbReference type="InterPro" id="IPR044135">
    <property type="entry name" value="Met-tRNA-FMT_C"/>
</dbReference>
<keyword evidence="3 5" id="KW-0808">Transferase</keyword>
<protein>
    <recommendedName>
        <fullName evidence="2 5">Methionyl-tRNA formyltransferase</fullName>
        <ecNumber evidence="2 5">2.1.2.9</ecNumber>
    </recommendedName>
</protein>
<dbReference type="SUPFAM" id="SSF53328">
    <property type="entry name" value="Formyltransferase"/>
    <property type="match status" value="1"/>
</dbReference>
<dbReference type="EMBL" id="VBOU01000078">
    <property type="protein sequence ID" value="TMQ54007.1"/>
    <property type="molecule type" value="Genomic_DNA"/>
</dbReference>
<comment type="catalytic activity">
    <reaction evidence="5">
        <text>L-methionyl-tRNA(fMet) + (6R)-10-formyltetrahydrofolate = N-formyl-L-methionyl-tRNA(fMet) + (6S)-5,6,7,8-tetrahydrofolate + H(+)</text>
        <dbReference type="Rhea" id="RHEA:24380"/>
        <dbReference type="Rhea" id="RHEA-COMP:9952"/>
        <dbReference type="Rhea" id="RHEA-COMP:9953"/>
        <dbReference type="ChEBI" id="CHEBI:15378"/>
        <dbReference type="ChEBI" id="CHEBI:57453"/>
        <dbReference type="ChEBI" id="CHEBI:78530"/>
        <dbReference type="ChEBI" id="CHEBI:78844"/>
        <dbReference type="ChEBI" id="CHEBI:195366"/>
        <dbReference type="EC" id="2.1.2.9"/>
    </reaction>
</comment>
<evidence type="ECO:0000313" key="10">
    <source>
        <dbReference type="Proteomes" id="UP000317366"/>
    </source>
</evidence>
<dbReference type="InterPro" id="IPR036477">
    <property type="entry name" value="Formyl_transf_N_sf"/>
</dbReference>
<organism evidence="9 10">
    <name type="scientific">Eiseniibacteriota bacterium</name>
    <dbReference type="NCBI Taxonomy" id="2212470"/>
    <lineage>
        <taxon>Bacteria</taxon>
        <taxon>Candidatus Eiseniibacteriota</taxon>
    </lineage>
</organism>
<dbReference type="PANTHER" id="PTHR11138">
    <property type="entry name" value="METHIONYL-TRNA FORMYLTRANSFERASE"/>
    <property type="match status" value="1"/>
</dbReference>
<dbReference type="InterPro" id="IPR005793">
    <property type="entry name" value="Formyl_trans_C"/>
</dbReference>
<evidence type="ECO:0000256" key="5">
    <source>
        <dbReference type="HAMAP-Rule" id="MF_00182"/>
    </source>
</evidence>
<evidence type="ECO:0000313" key="9">
    <source>
        <dbReference type="EMBL" id="TMQ65694.1"/>
    </source>
</evidence>
<comment type="caution">
    <text evidence="9">The sequence shown here is derived from an EMBL/GenBank/DDBJ whole genome shotgun (WGS) entry which is preliminary data.</text>
</comment>
<comment type="similarity">
    <text evidence="1 5">Belongs to the Fmt family.</text>
</comment>
<gene>
    <name evidence="5" type="primary">fmt</name>
    <name evidence="8" type="ORF">E6K74_07745</name>
    <name evidence="9" type="ORF">E6K77_02570</name>
</gene>
<evidence type="ECO:0000313" key="8">
    <source>
        <dbReference type="EMBL" id="TMQ54007.1"/>
    </source>
</evidence>
<evidence type="ECO:0000256" key="2">
    <source>
        <dbReference type="ARBA" id="ARBA00012261"/>
    </source>
</evidence>
<dbReference type="Proteomes" id="UP000319829">
    <property type="component" value="Unassembled WGS sequence"/>
</dbReference>
<keyword evidence="4 5" id="KW-0648">Protein biosynthesis</keyword>
<feature type="binding site" evidence="5">
    <location>
        <begin position="130"/>
        <end position="133"/>
    </location>
    <ligand>
        <name>(6S)-5,6,7,8-tetrahydrofolate</name>
        <dbReference type="ChEBI" id="CHEBI:57453"/>
    </ligand>
</feature>
<dbReference type="Pfam" id="PF00551">
    <property type="entry name" value="Formyl_trans_N"/>
    <property type="match status" value="1"/>
</dbReference>
<dbReference type="HAMAP" id="MF_00182">
    <property type="entry name" value="Formyl_trans"/>
    <property type="match status" value="1"/>
</dbReference>
<evidence type="ECO:0000256" key="3">
    <source>
        <dbReference type="ARBA" id="ARBA00022679"/>
    </source>
</evidence>
<comment type="function">
    <text evidence="5">Attaches a formyl group to the free amino group of methionyl-tRNA(fMet). The formyl group appears to play a dual role in the initiator identity of N-formylmethionyl-tRNA by promoting its recognition by IF2 and preventing the misappropriation of this tRNA by the elongation apparatus.</text>
</comment>
<evidence type="ECO:0000256" key="1">
    <source>
        <dbReference type="ARBA" id="ARBA00010699"/>
    </source>
</evidence>
<dbReference type="EMBL" id="VBOX01000017">
    <property type="protein sequence ID" value="TMQ65694.1"/>
    <property type="molecule type" value="Genomic_DNA"/>
</dbReference>
<dbReference type="PANTHER" id="PTHR11138:SF5">
    <property type="entry name" value="METHIONYL-TRNA FORMYLTRANSFERASE, MITOCHONDRIAL"/>
    <property type="match status" value="1"/>
</dbReference>
<dbReference type="EC" id="2.1.2.9" evidence="2 5"/>
<accession>A0A538TPZ6</accession>
<dbReference type="SUPFAM" id="SSF50486">
    <property type="entry name" value="FMT C-terminal domain-like"/>
    <property type="match status" value="1"/>
</dbReference>
<dbReference type="Gene3D" id="3.40.50.12230">
    <property type="match status" value="1"/>
</dbReference>
<dbReference type="NCBIfam" id="TIGR00460">
    <property type="entry name" value="fmt"/>
    <property type="match status" value="1"/>
</dbReference>